<protein>
    <submittedName>
        <fullName evidence="3">Uncharacterized protein</fullName>
    </submittedName>
</protein>
<feature type="compositionally biased region" description="Low complexity" evidence="1">
    <location>
        <begin position="58"/>
        <end position="69"/>
    </location>
</feature>
<reference evidence="3 4" key="1">
    <citation type="journal article" date="2024" name="Plant Biotechnol. J.">
        <title>Dendrobium thyrsiflorum genome and its molecular insights into genes involved in important horticultural traits.</title>
        <authorList>
            <person name="Chen B."/>
            <person name="Wang J.Y."/>
            <person name="Zheng P.J."/>
            <person name="Li K.L."/>
            <person name="Liang Y.M."/>
            <person name="Chen X.F."/>
            <person name="Zhang C."/>
            <person name="Zhao X."/>
            <person name="He X."/>
            <person name="Zhang G.Q."/>
            <person name="Liu Z.J."/>
            <person name="Xu Q."/>
        </authorList>
    </citation>
    <scope>NUCLEOTIDE SEQUENCE [LARGE SCALE GENOMIC DNA]</scope>
    <source>
        <strain evidence="3">GZMU011</strain>
    </source>
</reference>
<keyword evidence="4" id="KW-1185">Reference proteome</keyword>
<comment type="caution">
    <text evidence="3">The sequence shown here is derived from an EMBL/GenBank/DDBJ whole genome shotgun (WGS) entry which is preliminary data.</text>
</comment>
<dbReference type="EMBL" id="JANQDX010000006">
    <property type="protein sequence ID" value="KAL0922950.1"/>
    <property type="molecule type" value="Genomic_DNA"/>
</dbReference>
<dbReference type="Proteomes" id="UP001552299">
    <property type="component" value="Unassembled WGS sequence"/>
</dbReference>
<keyword evidence="2" id="KW-0732">Signal</keyword>
<evidence type="ECO:0000313" key="3">
    <source>
        <dbReference type="EMBL" id="KAL0922950.1"/>
    </source>
</evidence>
<name>A0ABD0VD21_DENTH</name>
<gene>
    <name evidence="3" type="ORF">M5K25_006984</name>
</gene>
<feature type="chain" id="PRO_5044800986" evidence="2">
    <location>
        <begin position="23"/>
        <end position="78"/>
    </location>
</feature>
<evidence type="ECO:0000256" key="2">
    <source>
        <dbReference type="SAM" id="SignalP"/>
    </source>
</evidence>
<dbReference type="AlphaFoldDB" id="A0ABD0VD21"/>
<proteinExistence type="predicted"/>
<evidence type="ECO:0000256" key="1">
    <source>
        <dbReference type="SAM" id="MobiDB-lite"/>
    </source>
</evidence>
<sequence>MERRYLILLFCFFAFCLLVATARPLKEEAQRGEAVEGAAAVNVKLGWNRGPLLLGLLPKGKTPPSGPSGRTHRINNRN</sequence>
<organism evidence="3 4">
    <name type="scientific">Dendrobium thyrsiflorum</name>
    <name type="common">Pinecone-like raceme dendrobium</name>
    <name type="synonym">Orchid</name>
    <dbReference type="NCBI Taxonomy" id="117978"/>
    <lineage>
        <taxon>Eukaryota</taxon>
        <taxon>Viridiplantae</taxon>
        <taxon>Streptophyta</taxon>
        <taxon>Embryophyta</taxon>
        <taxon>Tracheophyta</taxon>
        <taxon>Spermatophyta</taxon>
        <taxon>Magnoliopsida</taxon>
        <taxon>Liliopsida</taxon>
        <taxon>Asparagales</taxon>
        <taxon>Orchidaceae</taxon>
        <taxon>Epidendroideae</taxon>
        <taxon>Malaxideae</taxon>
        <taxon>Dendrobiinae</taxon>
        <taxon>Dendrobium</taxon>
    </lineage>
</organism>
<feature type="signal peptide" evidence="2">
    <location>
        <begin position="1"/>
        <end position="22"/>
    </location>
</feature>
<accession>A0ABD0VD21</accession>
<evidence type="ECO:0000313" key="4">
    <source>
        <dbReference type="Proteomes" id="UP001552299"/>
    </source>
</evidence>
<feature type="region of interest" description="Disordered" evidence="1">
    <location>
        <begin position="58"/>
        <end position="78"/>
    </location>
</feature>